<gene>
    <name evidence="2" type="ordered locus">Metvu_0948</name>
</gene>
<reference evidence="2" key="1">
    <citation type="submission" date="2009-10" db="EMBL/GenBank/DDBJ databases">
        <title>Complete sequence of chromosome of Methanocaldococcus vulcanius M7.</title>
        <authorList>
            <consortium name="US DOE Joint Genome Institute"/>
            <person name="Lucas S."/>
            <person name="Copeland A."/>
            <person name="Lapidus A."/>
            <person name="Glavina del Rio T."/>
            <person name="Dalin E."/>
            <person name="Tice H."/>
            <person name="Bruce D."/>
            <person name="Goodwin L."/>
            <person name="Pitluck S."/>
            <person name="Lcollab F.I."/>
            <person name="Brettin T."/>
            <person name="Detter J.C."/>
            <person name="Han C."/>
            <person name="Tapia R."/>
            <person name="Kuske C.R."/>
            <person name="Schmutz J."/>
            <person name="Larimer F."/>
            <person name="Land M."/>
            <person name="Hauser L."/>
            <person name="Kyrpides N."/>
            <person name="Ovchinikova G."/>
            <person name="Sieprawska-Lupa M."/>
            <person name="Whitman W.B."/>
            <person name="Woyke T."/>
        </authorList>
    </citation>
    <scope>NUCLEOTIDE SEQUENCE [LARGE SCALE GENOMIC DNA]</scope>
    <source>
        <strain evidence="2">M7</strain>
    </source>
</reference>
<keyword evidence="1" id="KW-1133">Transmembrane helix</keyword>
<feature type="transmembrane region" description="Helical" evidence="1">
    <location>
        <begin position="220"/>
        <end position="242"/>
    </location>
</feature>
<organism evidence="2 3">
    <name type="scientific">Methanocaldococcus vulcanius (strain ATCC 700851 / DSM 12094 / M7)</name>
    <name type="common">Methanococcus vulcanius</name>
    <dbReference type="NCBI Taxonomy" id="579137"/>
    <lineage>
        <taxon>Archaea</taxon>
        <taxon>Methanobacteriati</taxon>
        <taxon>Methanobacteriota</taxon>
        <taxon>Methanomada group</taxon>
        <taxon>Methanococci</taxon>
        <taxon>Methanococcales</taxon>
        <taxon>Methanocaldococcaceae</taxon>
        <taxon>Methanocaldococcus</taxon>
    </lineage>
</organism>
<proteinExistence type="predicted"/>
<evidence type="ECO:0000256" key="1">
    <source>
        <dbReference type="SAM" id="Phobius"/>
    </source>
</evidence>
<dbReference type="GeneID" id="8513285"/>
<dbReference type="OrthoDB" id="66107at2157"/>
<evidence type="ECO:0000313" key="2">
    <source>
        <dbReference type="EMBL" id="ACX72806.1"/>
    </source>
</evidence>
<keyword evidence="3" id="KW-1185">Reference proteome</keyword>
<sequence length="244" mass="27227">MAIRKKLLLILTLLLFTANYASNPEIIVVPEKCLVNNSIYVIFQWRAPYTVENFNVTVSSDAVVFKNSTLYYAGVAEDAKILHIFEGKAVKCGNHTINVQMSYLVNKAHVKKTYTLNISIINIPEKIIIKYIPSNITENTSKTENTTLQYTNTTTSNLTSLTLNTSENINATNKTNSKEEVNNTTNKSMNLTKAIENLTTSKISQNSSIKTTNETDDNQLITYGILGLILGIIFGFVVVYIIKL</sequence>
<dbReference type="KEGG" id="mvu:Metvu_0948"/>
<dbReference type="HOGENOM" id="CLU_1259103_0_0_2"/>
<accession>C9RGV4</accession>
<dbReference type="eggNOG" id="arCOG05039">
    <property type="taxonomic scope" value="Archaea"/>
</dbReference>
<keyword evidence="1" id="KW-0472">Membrane</keyword>
<dbReference type="RefSeq" id="WP_015733026.1">
    <property type="nucleotide sequence ID" value="NC_013407.1"/>
</dbReference>
<dbReference type="STRING" id="579137.Metvu_0948"/>
<dbReference type="EMBL" id="CP001787">
    <property type="protein sequence ID" value="ACX72806.1"/>
    <property type="molecule type" value="Genomic_DNA"/>
</dbReference>
<dbReference type="AlphaFoldDB" id="C9RGV4"/>
<name>C9RGV4_METVM</name>
<protein>
    <submittedName>
        <fullName evidence="2">Uncharacterized protein</fullName>
    </submittedName>
</protein>
<keyword evidence="1" id="KW-0812">Transmembrane</keyword>
<evidence type="ECO:0000313" key="3">
    <source>
        <dbReference type="Proteomes" id="UP000002063"/>
    </source>
</evidence>
<dbReference type="Proteomes" id="UP000002063">
    <property type="component" value="Chromosome"/>
</dbReference>